<dbReference type="GO" id="GO:0008270">
    <property type="term" value="F:zinc ion binding"/>
    <property type="evidence" value="ECO:0007669"/>
    <property type="project" value="UniProtKB-KW"/>
</dbReference>
<dbReference type="Proteomes" id="UP000800041">
    <property type="component" value="Unassembled WGS sequence"/>
</dbReference>
<dbReference type="AlphaFoldDB" id="A0A6G1GUI0"/>
<dbReference type="InterPro" id="IPR034077">
    <property type="entry name" value="R3H_FAP1"/>
</dbReference>
<evidence type="ECO:0000313" key="12">
    <source>
        <dbReference type="EMBL" id="KAF1984585.1"/>
    </source>
</evidence>
<feature type="compositionally biased region" description="Acidic residues" evidence="10">
    <location>
        <begin position="1128"/>
        <end position="1141"/>
    </location>
</feature>
<dbReference type="GO" id="GO:0000977">
    <property type="term" value="F:RNA polymerase II transcription regulatory region sequence-specific DNA binding"/>
    <property type="evidence" value="ECO:0007669"/>
    <property type="project" value="TreeGrafter"/>
</dbReference>
<gene>
    <name evidence="12" type="ORF">K402DRAFT_336213</name>
</gene>
<keyword evidence="13" id="KW-1185">Reference proteome</keyword>
<dbReference type="InterPro" id="IPR001374">
    <property type="entry name" value="R3H_dom"/>
</dbReference>
<dbReference type="EMBL" id="ML977167">
    <property type="protein sequence ID" value="KAF1984585.1"/>
    <property type="molecule type" value="Genomic_DNA"/>
</dbReference>
<evidence type="ECO:0000256" key="3">
    <source>
        <dbReference type="ARBA" id="ARBA00022723"/>
    </source>
</evidence>
<dbReference type="SMART" id="SM00393">
    <property type="entry name" value="R3H"/>
    <property type="match status" value="1"/>
</dbReference>
<dbReference type="InterPro" id="IPR000967">
    <property type="entry name" value="Znf_NFX1"/>
</dbReference>
<evidence type="ECO:0000256" key="5">
    <source>
        <dbReference type="ARBA" id="ARBA00022771"/>
    </source>
</evidence>
<evidence type="ECO:0000256" key="8">
    <source>
        <dbReference type="ARBA" id="ARBA00023163"/>
    </source>
</evidence>
<comment type="similarity">
    <text evidence="2">Belongs to the NFX1 family.</text>
</comment>
<sequence>MADTLASQPPPPQPSSEQQRRPRRRRPAQRDQQSQAQTDALPQEQHQSSRRGGHRGSGGGGRGGAPRAPPFPPAIDSTTDISNGNAIAQNDTSARRGGRGRGGARSQNPQNHRQTINTSRTFDGRQFGGQLSQPAPSDTSSIASGPSNRLQADAPAFQPGQPIIPRAQPPRAPRGQAQQPRKRRMSKSSAPDLPTRVHEDIDCGNYECVICTNEIMRNSKAWSCRTCWTVMHFSCIKKWSLNEGSAMARQQASDGEMPPPRQWRCPGCNLPKDAIPSSPTCWCEKETDIRSTSGLPPFSCGQTCSRAHVLPKSCPHPCPDICHAGPCPPCQQMGPSQSCFCGQQSVSRRCVDTDYEKGWSCGEVCGEMMPCGEHFCDRPCHEGLCGACEVVLNEKCYCGQVEKELLCCDKQDEVISRKRLQPDEDGSPRTEEWTGSFECGNTCERDFDCGKHQCQKPCHTQDEETPHCPRSPDVVSHCPCGKTPLLEITNKPRTSCEDSIPNCKQPCLKALSCGHPCQQICHSGECRPCLATVPIACRCGRTTSSTLCHQGSEEHPQCMRTCRATLNCGRHVCDERCCTGEKKAAERRATKRKPRALDSAPQRVENDVEAEHICTRVCGRPLKCGTHVCEELCHRGPCGSCREAIFDELSCHCGRTVLQPPLPCGTQPPPCRFKCERPKACGHPQVDHNCHLDNESCPKCPFLTTKPCLCGKNQLKNQPCWLTEARCGELCNRTLKCGAHRCRKQCHRPGECEDQGGRCPQVCGKTKKLCGHPCSDLCHSPSACKEDQPCQYKTFITCECQRIKQETRCNASKHSAGNTEKTLKCDDECARLERNRKLALAFDIDPENHKNDHVPYSAETLDMYASHGVWASAQEKELRNFAADADQRRLRFKPMKRPQRKFLHSLADDFGFDSESMDPEPHRHVAIFKTPRFVMAPMKTLAECARIRNVQRSMAAASAPAAAPAEKKRSNLVEDPYNAFLVTNARFGLTLEELRAAVRPVLGESGKDLDISFLLSEEVVMRYTTSTASSNDRDLEANLQAQKPALLKAVASYAFGTLQLCRVDSSLNVLRRESDEASSGGWSQVAARAASSAMRRPQPTPVGVKSSFTVLSTAGSKKGKKHKAAEENVVDDWEQAELMEEEREKAEASGSAIGSGGEEGVGSGEI</sequence>
<protein>
    <recommendedName>
        <fullName evidence="11">R3H domain-containing protein</fullName>
    </recommendedName>
</protein>
<evidence type="ECO:0000256" key="7">
    <source>
        <dbReference type="ARBA" id="ARBA00023015"/>
    </source>
</evidence>
<evidence type="ECO:0000256" key="1">
    <source>
        <dbReference type="ARBA" id="ARBA00004123"/>
    </source>
</evidence>
<proteinExistence type="inferred from homology"/>
<keyword evidence="8" id="KW-0804">Transcription</keyword>
<feature type="region of interest" description="Disordered" evidence="10">
    <location>
        <begin position="1"/>
        <end position="196"/>
    </location>
</feature>
<keyword evidence="4" id="KW-0677">Repeat</keyword>
<evidence type="ECO:0000256" key="10">
    <source>
        <dbReference type="SAM" id="MobiDB-lite"/>
    </source>
</evidence>
<keyword evidence="7" id="KW-0805">Transcription regulation</keyword>
<evidence type="ECO:0000313" key="13">
    <source>
        <dbReference type="Proteomes" id="UP000800041"/>
    </source>
</evidence>
<feature type="domain" description="R3H" evidence="11">
    <location>
        <begin position="868"/>
        <end position="931"/>
    </location>
</feature>
<accession>A0A6G1GUI0</accession>
<dbReference type="GO" id="GO:0005634">
    <property type="term" value="C:nucleus"/>
    <property type="evidence" value="ECO:0007669"/>
    <property type="project" value="UniProtKB-SubCell"/>
</dbReference>
<dbReference type="Pfam" id="PF01424">
    <property type="entry name" value="R3H"/>
    <property type="match status" value="1"/>
</dbReference>
<evidence type="ECO:0000256" key="9">
    <source>
        <dbReference type="ARBA" id="ARBA00023242"/>
    </source>
</evidence>
<evidence type="ECO:0000259" key="11">
    <source>
        <dbReference type="PROSITE" id="PS51061"/>
    </source>
</evidence>
<keyword evidence="3" id="KW-0479">Metal-binding</keyword>
<dbReference type="SUPFAM" id="SSF82708">
    <property type="entry name" value="R3H domain"/>
    <property type="match status" value="1"/>
</dbReference>
<dbReference type="InterPro" id="IPR036867">
    <property type="entry name" value="R3H_dom_sf"/>
</dbReference>
<feature type="compositionally biased region" description="Polar residues" evidence="10">
    <location>
        <begin position="129"/>
        <end position="150"/>
    </location>
</feature>
<keyword evidence="6" id="KW-0862">Zinc</keyword>
<name>A0A6G1GUI0_9PEZI</name>
<keyword evidence="9" id="KW-0539">Nucleus</keyword>
<dbReference type="PANTHER" id="PTHR12360">
    <property type="entry name" value="NUCLEAR TRANSCRIPTION FACTOR, X-BOX BINDING 1 NFX1"/>
    <property type="match status" value="1"/>
</dbReference>
<feature type="compositionally biased region" description="Gly residues" evidence="10">
    <location>
        <begin position="55"/>
        <end position="64"/>
    </location>
</feature>
<reference evidence="12" key="1">
    <citation type="journal article" date="2020" name="Stud. Mycol.">
        <title>101 Dothideomycetes genomes: a test case for predicting lifestyles and emergence of pathogens.</title>
        <authorList>
            <person name="Haridas S."/>
            <person name="Albert R."/>
            <person name="Binder M."/>
            <person name="Bloem J."/>
            <person name="Labutti K."/>
            <person name="Salamov A."/>
            <person name="Andreopoulos B."/>
            <person name="Baker S."/>
            <person name="Barry K."/>
            <person name="Bills G."/>
            <person name="Bluhm B."/>
            <person name="Cannon C."/>
            <person name="Castanera R."/>
            <person name="Culley D."/>
            <person name="Daum C."/>
            <person name="Ezra D."/>
            <person name="Gonzalez J."/>
            <person name="Henrissat B."/>
            <person name="Kuo A."/>
            <person name="Liang C."/>
            <person name="Lipzen A."/>
            <person name="Lutzoni F."/>
            <person name="Magnuson J."/>
            <person name="Mondo S."/>
            <person name="Nolan M."/>
            <person name="Ohm R."/>
            <person name="Pangilinan J."/>
            <person name="Park H.-J."/>
            <person name="Ramirez L."/>
            <person name="Alfaro M."/>
            <person name="Sun H."/>
            <person name="Tritt A."/>
            <person name="Yoshinaga Y."/>
            <person name="Zwiers L.-H."/>
            <person name="Turgeon B."/>
            <person name="Goodwin S."/>
            <person name="Spatafora J."/>
            <person name="Crous P."/>
            <person name="Grigoriev I."/>
        </authorList>
    </citation>
    <scope>NUCLEOTIDE SEQUENCE</scope>
    <source>
        <strain evidence="12">CBS 113979</strain>
    </source>
</reference>
<dbReference type="PROSITE" id="PS51061">
    <property type="entry name" value="R3H"/>
    <property type="match status" value="1"/>
</dbReference>
<feature type="compositionally biased region" description="Gly residues" evidence="10">
    <location>
        <begin position="1153"/>
        <end position="1166"/>
    </location>
</feature>
<dbReference type="SMART" id="SM00438">
    <property type="entry name" value="ZnF_NFX"/>
    <property type="match status" value="10"/>
</dbReference>
<feature type="compositionally biased region" description="Polar residues" evidence="10">
    <location>
        <begin position="76"/>
        <end position="92"/>
    </location>
</feature>
<comment type="subcellular location">
    <subcellularLocation>
        <location evidence="1">Nucleus</location>
    </subcellularLocation>
</comment>
<dbReference type="FunFam" id="3.30.1370.50:FF:000006">
    <property type="entry name" value="NF-X1 finger transcription factor"/>
    <property type="match status" value="1"/>
</dbReference>
<organism evidence="12 13">
    <name type="scientific">Aulographum hederae CBS 113979</name>
    <dbReference type="NCBI Taxonomy" id="1176131"/>
    <lineage>
        <taxon>Eukaryota</taxon>
        <taxon>Fungi</taxon>
        <taxon>Dikarya</taxon>
        <taxon>Ascomycota</taxon>
        <taxon>Pezizomycotina</taxon>
        <taxon>Dothideomycetes</taxon>
        <taxon>Pleosporomycetidae</taxon>
        <taxon>Aulographales</taxon>
        <taxon>Aulographaceae</taxon>
    </lineage>
</organism>
<evidence type="ECO:0000256" key="4">
    <source>
        <dbReference type="ARBA" id="ARBA00022737"/>
    </source>
</evidence>
<feature type="region of interest" description="Disordered" evidence="10">
    <location>
        <begin position="1113"/>
        <end position="1166"/>
    </location>
</feature>
<dbReference type="OrthoDB" id="6512771at2759"/>
<evidence type="ECO:0000256" key="2">
    <source>
        <dbReference type="ARBA" id="ARBA00007269"/>
    </source>
</evidence>
<dbReference type="PANTHER" id="PTHR12360:SF12">
    <property type="entry name" value="TRANSCRIPTIONAL REPRESSOR NF-X1"/>
    <property type="match status" value="1"/>
</dbReference>
<dbReference type="GO" id="GO:0000122">
    <property type="term" value="P:negative regulation of transcription by RNA polymerase II"/>
    <property type="evidence" value="ECO:0007669"/>
    <property type="project" value="TreeGrafter"/>
</dbReference>
<dbReference type="CDD" id="cd06008">
    <property type="entry name" value="NF-X1-zinc-finger"/>
    <property type="match status" value="5"/>
</dbReference>
<dbReference type="GO" id="GO:0000981">
    <property type="term" value="F:DNA-binding transcription factor activity, RNA polymerase II-specific"/>
    <property type="evidence" value="ECO:0007669"/>
    <property type="project" value="TreeGrafter"/>
</dbReference>
<dbReference type="CDD" id="cd06006">
    <property type="entry name" value="R3H_unknown_2"/>
    <property type="match status" value="1"/>
</dbReference>
<keyword evidence="5" id="KW-0863">Zinc-finger</keyword>
<dbReference type="InterPro" id="IPR034078">
    <property type="entry name" value="NFX1_fam"/>
</dbReference>
<evidence type="ECO:0000256" key="6">
    <source>
        <dbReference type="ARBA" id="ARBA00022833"/>
    </source>
</evidence>
<dbReference type="Pfam" id="PF01422">
    <property type="entry name" value="zf-NF-X1"/>
    <property type="match status" value="8"/>
</dbReference>
<dbReference type="Gene3D" id="3.30.1370.50">
    <property type="entry name" value="R3H-like domain"/>
    <property type="match status" value="1"/>
</dbReference>
<feature type="compositionally biased region" description="Polar residues" evidence="10">
    <location>
        <begin position="106"/>
        <end position="121"/>
    </location>
</feature>